<organism evidence="2 3">
    <name type="scientific">Streblomastix strix</name>
    <dbReference type="NCBI Taxonomy" id="222440"/>
    <lineage>
        <taxon>Eukaryota</taxon>
        <taxon>Metamonada</taxon>
        <taxon>Preaxostyla</taxon>
        <taxon>Oxymonadida</taxon>
        <taxon>Streblomastigidae</taxon>
        <taxon>Streblomastix</taxon>
    </lineage>
</organism>
<protein>
    <submittedName>
        <fullName evidence="2">Uncharacterized protein</fullName>
    </submittedName>
</protein>
<dbReference type="EMBL" id="SNRW01003139">
    <property type="protein sequence ID" value="KAA6390694.1"/>
    <property type="molecule type" value="Genomic_DNA"/>
</dbReference>
<feature type="compositionally biased region" description="Basic and acidic residues" evidence="1">
    <location>
        <begin position="1"/>
        <end position="23"/>
    </location>
</feature>
<evidence type="ECO:0000313" key="3">
    <source>
        <dbReference type="Proteomes" id="UP000324800"/>
    </source>
</evidence>
<dbReference type="AlphaFoldDB" id="A0A5J4W706"/>
<proteinExistence type="predicted"/>
<reference evidence="2 3" key="1">
    <citation type="submission" date="2019-03" db="EMBL/GenBank/DDBJ databases">
        <title>Single cell metagenomics reveals metabolic interactions within the superorganism composed of flagellate Streblomastix strix and complex community of Bacteroidetes bacteria on its surface.</title>
        <authorList>
            <person name="Treitli S.C."/>
            <person name="Kolisko M."/>
            <person name="Husnik F."/>
            <person name="Keeling P."/>
            <person name="Hampl V."/>
        </authorList>
    </citation>
    <scope>NUCLEOTIDE SEQUENCE [LARGE SCALE GENOMIC DNA]</scope>
    <source>
        <strain evidence="2">ST1C</strain>
    </source>
</reference>
<evidence type="ECO:0000256" key="1">
    <source>
        <dbReference type="SAM" id="MobiDB-lite"/>
    </source>
</evidence>
<accession>A0A5J4W706</accession>
<gene>
    <name evidence="2" type="ORF">EZS28_013780</name>
</gene>
<comment type="caution">
    <text evidence="2">The sequence shown here is derived from an EMBL/GenBank/DDBJ whole genome shotgun (WGS) entry which is preliminary data.</text>
</comment>
<feature type="region of interest" description="Disordered" evidence="1">
    <location>
        <begin position="63"/>
        <end position="94"/>
    </location>
</feature>
<evidence type="ECO:0000313" key="2">
    <source>
        <dbReference type="EMBL" id="KAA6390694.1"/>
    </source>
</evidence>
<dbReference type="Proteomes" id="UP000324800">
    <property type="component" value="Unassembled WGS sequence"/>
</dbReference>
<sequence>MAEEETKTDKPAEGAPEDKKGGFDWKGLASGTGAAIAKGYHATVEAGKNANEKYHIGEKVADGAKKSTEWTKEKIHPHKDGEKPADATEEKPAE</sequence>
<feature type="region of interest" description="Disordered" evidence="1">
    <location>
        <begin position="1"/>
        <end position="29"/>
    </location>
</feature>
<name>A0A5J4W706_9EUKA</name>